<dbReference type="Proteomes" id="UP000007174">
    <property type="component" value="Unassembled WGS sequence"/>
</dbReference>
<feature type="region of interest" description="Disordered" evidence="1">
    <location>
        <begin position="28"/>
        <end position="68"/>
    </location>
</feature>
<accession>H1VJE7</accession>
<evidence type="ECO:0000313" key="3">
    <source>
        <dbReference type="Proteomes" id="UP000007174"/>
    </source>
</evidence>
<dbReference type="AlphaFoldDB" id="H1VJE7"/>
<organism evidence="2 3">
    <name type="scientific">Colletotrichum higginsianum (strain IMI 349063)</name>
    <name type="common">Crucifer anthracnose fungus</name>
    <dbReference type="NCBI Taxonomy" id="759273"/>
    <lineage>
        <taxon>Eukaryota</taxon>
        <taxon>Fungi</taxon>
        <taxon>Dikarya</taxon>
        <taxon>Ascomycota</taxon>
        <taxon>Pezizomycotina</taxon>
        <taxon>Sordariomycetes</taxon>
        <taxon>Hypocreomycetidae</taxon>
        <taxon>Glomerellales</taxon>
        <taxon>Glomerellaceae</taxon>
        <taxon>Colletotrichum</taxon>
        <taxon>Colletotrichum destructivum species complex</taxon>
    </lineage>
</organism>
<evidence type="ECO:0000313" key="2">
    <source>
        <dbReference type="EMBL" id="CCF40350.1"/>
    </source>
</evidence>
<dbReference type="EMBL" id="CACQ02004021">
    <property type="protein sequence ID" value="CCF40350.1"/>
    <property type="molecule type" value="Genomic_DNA"/>
</dbReference>
<reference evidence="3" key="1">
    <citation type="journal article" date="2012" name="Nat. Genet.">
        <title>Lifestyle transitions in plant pathogenic Colletotrichum fungi deciphered by genome and transcriptome analyses.</title>
        <authorList>
            <person name="O'Connell R.J."/>
            <person name="Thon M.R."/>
            <person name="Hacquard S."/>
            <person name="Amyotte S.G."/>
            <person name="Kleemann J."/>
            <person name="Torres M.F."/>
            <person name="Damm U."/>
            <person name="Buiate E.A."/>
            <person name="Epstein L."/>
            <person name="Alkan N."/>
            <person name="Altmueller J."/>
            <person name="Alvarado-Balderrama L."/>
            <person name="Bauser C.A."/>
            <person name="Becker C."/>
            <person name="Birren B.W."/>
            <person name="Chen Z."/>
            <person name="Choi J."/>
            <person name="Crouch J.A."/>
            <person name="Duvick J.P."/>
            <person name="Farman M.A."/>
            <person name="Gan P."/>
            <person name="Heiman D."/>
            <person name="Henrissat B."/>
            <person name="Howard R.J."/>
            <person name="Kabbage M."/>
            <person name="Koch C."/>
            <person name="Kracher B."/>
            <person name="Kubo Y."/>
            <person name="Law A.D."/>
            <person name="Lebrun M.-H."/>
            <person name="Lee Y.-H."/>
            <person name="Miyara I."/>
            <person name="Moore N."/>
            <person name="Neumann U."/>
            <person name="Nordstroem K."/>
            <person name="Panaccione D.G."/>
            <person name="Panstruga R."/>
            <person name="Place M."/>
            <person name="Proctor R.H."/>
            <person name="Prusky D."/>
            <person name="Rech G."/>
            <person name="Reinhardt R."/>
            <person name="Rollins J.A."/>
            <person name="Rounsley S."/>
            <person name="Schardl C.L."/>
            <person name="Schwartz D.C."/>
            <person name="Shenoy N."/>
            <person name="Shirasu K."/>
            <person name="Sikhakolli U.R."/>
            <person name="Stueber K."/>
            <person name="Sukno S.A."/>
            <person name="Sweigard J.A."/>
            <person name="Takano Y."/>
            <person name="Takahara H."/>
            <person name="Trail F."/>
            <person name="van der Does H.C."/>
            <person name="Voll L.M."/>
            <person name="Will I."/>
            <person name="Young S."/>
            <person name="Zeng Q."/>
            <person name="Zhang J."/>
            <person name="Zhou S."/>
            <person name="Dickman M.B."/>
            <person name="Schulze-Lefert P."/>
            <person name="Ver Loren van Themaat E."/>
            <person name="Ma L.-J."/>
            <person name="Vaillancourt L.J."/>
        </authorList>
    </citation>
    <scope>NUCLEOTIDE SEQUENCE [LARGE SCALE GENOMIC DNA]</scope>
    <source>
        <strain evidence="3">IMI 349063</strain>
    </source>
</reference>
<evidence type="ECO:0008006" key="4">
    <source>
        <dbReference type="Google" id="ProtNLM"/>
    </source>
</evidence>
<proteinExistence type="predicted"/>
<feature type="non-terminal residue" evidence="2">
    <location>
        <position position="68"/>
    </location>
</feature>
<dbReference type="VEuPathDB" id="FungiDB:CH63R_03238"/>
<evidence type="ECO:0000256" key="1">
    <source>
        <dbReference type="SAM" id="MobiDB-lite"/>
    </source>
</evidence>
<name>H1VJE7_COLHI</name>
<gene>
    <name evidence="2" type="ORF">CH063_10951</name>
</gene>
<feature type="compositionally biased region" description="Basic residues" evidence="1">
    <location>
        <begin position="32"/>
        <end position="44"/>
    </location>
</feature>
<sequence>MFCDIWEAGDSWGGISDQARRKRLQNKINQRAWRRRRNQNHSKHSSSYAEADIATNVTEPDMGTADAV</sequence>
<dbReference type="HOGENOM" id="CLU_2800881_0_0_1"/>
<protein>
    <recommendedName>
        <fullName evidence="4">BZIP domain-containing protein</fullName>
    </recommendedName>
</protein>